<feature type="compositionally biased region" description="Polar residues" evidence="2">
    <location>
        <begin position="60"/>
        <end position="70"/>
    </location>
</feature>
<dbReference type="RefSeq" id="WP_257450040.1">
    <property type="nucleotide sequence ID" value="NZ_JANIPJ010000017.1"/>
</dbReference>
<dbReference type="SUPFAM" id="SSF56300">
    <property type="entry name" value="Metallo-dependent phosphatases"/>
    <property type="match status" value="1"/>
</dbReference>
<keyword evidence="3" id="KW-0812">Transmembrane</keyword>
<dbReference type="Proteomes" id="UP001141950">
    <property type="component" value="Unassembled WGS sequence"/>
</dbReference>
<feature type="transmembrane region" description="Helical" evidence="3">
    <location>
        <begin position="21"/>
        <end position="42"/>
    </location>
</feature>
<dbReference type="InterPro" id="IPR019079">
    <property type="entry name" value="Capsule_synth_CapA"/>
</dbReference>
<dbReference type="AlphaFoldDB" id="A0A9X2MV84"/>
<proteinExistence type="inferred from homology"/>
<dbReference type="PANTHER" id="PTHR33393:SF13">
    <property type="entry name" value="PGA BIOSYNTHESIS PROTEIN CAPA"/>
    <property type="match status" value="1"/>
</dbReference>
<feature type="compositionally biased region" description="Basic and acidic residues" evidence="2">
    <location>
        <begin position="1"/>
        <end position="17"/>
    </location>
</feature>
<dbReference type="Pfam" id="PF09587">
    <property type="entry name" value="PGA_cap"/>
    <property type="match status" value="1"/>
</dbReference>
<dbReference type="CDD" id="cd07381">
    <property type="entry name" value="MPP_CapA"/>
    <property type="match status" value="1"/>
</dbReference>
<protein>
    <submittedName>
        <fullName evidence="5">CapA family protein</fullName>
    </submittedName>
</protein>
<keyword evidence="6" id="KW-1185">Reference proteome</keyword>
<dbReference type="InterPro" id="IPR052169">
    <property type="entry name" value="CW_Biosynth-Accessory"/>
</dbReference>
<evidence type="ECO:0000313" key="5">
    <source>
        <dbReference type="EMBL" id="MCR2806523.1"/>
    </source>
</evidence>
<feature type="domain" description="Capsule synthesis protein CapA" evidence="4">
    <location>
        <begin position="125"/>
        <end position="365"/>
    </location>
</feature>
<evidence type="ECO:0000256" key="2">
    <source>
        <dbReference type="SAM" id="MobiDB-lite"/>
    </source>
</evidence>
<dbReference type="Gene3D" id="3.60.21.10">
    <property type="match status" value="1"/>
</dbReference>
<dbReference type="InterPro" id="IPR029052">
    <property type="entry name" value="Metallo-depent_PP-like"/>
</dbReference>
<gene>
    <name evidence="5" type="ORF">NQZ67_21815</name>
</gene>
<dbReference type="PANTHER" id="PTHR33393">
    <property type="entry name" value="POLYGLUTAMINE SYNTHESIS ACCESSORY PROTEIN RV0574C-RELATED"/>
    <property type="match status" value="1"/>
</dbReference>
<keyword evidence="3" id="KW-0472">Membrane</keyword>
<feature type="region of interest" description="Disordered" evidence="2">
    <location>
        <begin position="58"/>
        <end position="121"/>
    </location>
</feature>
<evidence type="ECO:0000313" key="6">
    <source>
        <dbReference type="Proteomes" id="UP001141950"/>
    </source>
</evidence>
<feature type="compositionally biased region" description="Acidic residues" evidence="2">
    <location>
        <begin position="111"/>
        <end position="120"/>
    </location>
</feature>
<reference evidence="5" key="1">
    <citation type="submission" date="2022-08" db="EMBL/GenBank/DDBJ databases">
        <title>The genomic sequence of strain Paenibacillus sp. SCIV0701.</title>
        <authorList>
            <person name="Zhao H."/>
        </authorList>
    </citation>
    <scope>NUCLEOTIDE SEQUENCE</scope>
    <source>
        <strain evidence="5">SCIV0701</strain>
    </source>
</reference>
<evidence type="ECO:0000256" key="3">
    <source>
        <dbReference type="SAM" id="Phobius"/>
    </source>
</evidence>
<dbReference type="EMBL" id="JANIPJ010000017">
    <property type="protein sequence ID" value="MCR2806523.1"/>
    <property type="molecule type" value="Genomic_DNA"/>
</dbReference>
<keyword evidence="3" id="KW-1133">Transmembrane helix</keyword>
<comment type="caution">
    <text evidence="5">The sequence shown here is derived from an EMBL/GenBank/DDBJ whole genome shotgun (WGS) entry which is preliminary data.</text>
</comment>
<accession>A0A9X2MV84</accession>
<evidence type="ECO:0000259" key="4">
    <source>
        <dbReference type="SMART" id="SM00854"/>
    </source>
</evidence>
<name>A0A9X2MV84_9BACL</name>
<evidence type="ECO:0000256" key="1">
    <source>
        <dbReference type="ARBA" id="ARBA00005662"/>
    </source>
</evidence>
<organism evidence="5 6">
    <name type="scientific">Paenibacillus soyae</name>
    <dbReference type="NCBI Taxonomy" id="2969249"/>
    <lineage>
        <taxon>Bacteria</taxon>
        <taxon>Bacillati</taxon>
        <taxon>Bacillota</taxon>
        <taxon>Bacilli</taxon>
        <taxon>Bacillales</taxon>
        <taxon>Paenibacillaceae</taxon>
        <taxon>Paenibacillus</taxon>
    </lineage>
</organism>
<feature type="region of interest" description="Disordered" evidence="2">
    <location>
        <begin position="1"/>
        <end position="20"/>
    </location>
</feature>
<comment type="similarity">
    <text evidence="1">Belongs to the CapA family.</text>
</comment>
<sequence length="434" mass="45926">MSLSRSESRQKEKAQRDNRRRRAFSLSLIAAGSIILLTGVGITVNQTGLTDWFGGGAKSGSGQTADGSNRNDADAGGAGSIAVTETPDAGEATPAPEPTDNGDASPPSSMPEEEPVDGEAEERVSLSFVGDMLPGEYIADIMAQNGYDFPYQKALLYLSEPDLMVGNLELPITTRGTPVEGTPYVYKGSPETLPAMRDAGFDVMSLANNHALDQGLEGMRDTMKHLTDAGIGFMGVGENDKEAFAPLIRETKGVKVAFIGVSEVIPFAGMKADSNVPGIAETYETTRAVASIKSATDEADIVVVMVHWGEDGKDTPENYQKNMARAYIDAGADLVIGSHPHVLQGFERYKGKWIAYSLGNFVYASNPSGAHGETGVLDAVCGPEGDCELKFNPMQVIQSQPTPLEGDLAVALLSRLSSISIGAEVRSDGSIVQQ</sequence>
<dbReference type="SMART" id="SM00854">
    <property type="entry name" value="PGA_cap"/>
    <property type="match status" value="1"/>
</dbReference>